<protein>
    <submittedName>
        <fullName evidence="2">Uncharacterized protein</fullName>
    </submittedName>
</protein>
<accession>A0A915E4S0</accession>
<reference evidence="2" key="1">
    <citation type="submission" date="2022-11" db="UniProtKB">
        <authorList>
            <consortium name="WormBaseParasite"/>
        </authorList>
    </citation>
    <scope>IDENTIFICATION</scope>
</reference>
<dbReference type="WBParaSite" id="jg2822">
    <property type="protein sequence ID" value="jg2822"/>
    <property type="gene ID" value="jg2822"/>
</dbReference>
<dbReference type="Proteomes" id="UP000887574">
    <property type="component" value="Unplaced"/>
</dbReference>
<name>A0A915E4S0_9BILA</name>
<evidence type="ECO:0000313" key="1">
    <source>
        <dbReference type="Proteomes" id="UP000887574"/>
    </source>
</evidence>
<organism evidence="1 2">
    <name type="scientific">Ditylenchus dipsaci</name>
    <dbReference type="NCBI Taxonomy" id="166011"/>
    <lineage>
        <taxon>Eukaryota</taxon>
        <taxon>Metazoa</taxon>
        <taxon>Ecdysozoa</taxon>
        <taxon>Nematoda</taxon>
        <taxon>Chromadorea</taxon>
        <taxon>Rhabditida</taxon>
        <taxon>Tylenchina</taxon>
        <taxon>Tylenchomorpha</taxon>
        <taxon>Sphaerularioidea</taxon>
        <taxon>Anguinidae</taxon>
        <taxon>Anguininae</taxon>
        <taxon>Ditylenchus</taxon>
    </lineage>
</organism>
<evidence type="ECO:0000313" key="2">
    <source>
        <dbReference type="WBParaSite" id="jg2822"/>
    </source>
</evidence>
<keyword evidence="1" id="KW-1185">Reference proteome</keyword>
<dbReference type="AlphaFoldDB" id="A0A915E4S0"/>
<proteinExistence type="predicted"/>
<sequence>MNSFVYVATMKFVSKQKNTGLIGSRVIKLDLTKADQTKGRNEDDDRCINQHGQSRTCAHAAYRARTAPITYTDDGRGCYVWTKTGRTSTKNRIEQGYFRCSGCQARNESSANKSKVAPLKFNISAATWLDDSANYTHICEPKSTSNSTGRLENAACEGVEAVKAALYRSSRERFPNITTFPQFLADENRRMRLTLRATACPVSDDDMLIFSSPPQLNLLRSCTHIISGGTFKYAPNGVKRIYRVFAQSFTEDRQPGDAKHKDTLRLRKA</sequence>